<dbReference type="EMBL" id="CM044707">
    <property type="protein sequence ID" value="KAI5652939.1"/>
    <property type="molecule type" value="Genomic_DNA"/>
</dbReference>
<keyword evidence="2" id="KW-1185">Reference proteome</keyword>
<accession>A0ACB9ZX72</accession>
<sequence>MWAEGSWLDARRWPLREAGGLADEGKRVAGLGVVNGPLAEGGPCGAAGEARPGGDAGLHGAGPTEESPREAGSTREAKADLGLTGPLVWSIWASVSIEELFSFLAWVPVESDESEQYHKLEGSIVFKIYEFTKVFISYHSSSLFGSPFGIGIVPSINPNFFFERKAKRMAFAHST</sequence>
<dbReference type="Proteomes" id="UP001060085">
    <property type="component" value="Linkage Group LG07"/>
</dbReference>
<protein>
    <submittedName>
        <fullName evidence="1">Uncharacterized protein</fullName>
    </submittedName>
</protein>
<evidence type="ECO:0000313" key="1">
    <source>
        <dbReference type="EMBL" id="KAI5652939.1"/>
    </source>
</evidence>
<evidence type="ECO:0000313" key="2">
    <source>
        <dbReference type="Proteomes" id="UP001060085"/>
    </source>
</evidence>
<organism evidence="1 2">
    <name type="scientific">Catharanthus roseus</name>
    <name type="common">Madagascar periwinkle</name>
    <name type="synonym">Vinca rosea</name>
    <dbReference type="NCBI Taxonomy" id="4058"/>
    <lineage>
        <taxon>Eukaryota</taxon>
        <taxon>Viridiplantae</taxon>
        <taxon>Streptophyta</taxon>
        <taxon>Embryophyta</taxon>
        <taxon>Tracheophyta</taxon>
        <taxon>Spermatophyta</taxon>
        <taxon>Magnoliopsida</taxon>
        <taxon>eudicotyledons</taxon>
        <taxon>Gunneridae</taxon>
        <taxon>Pentapetalae</taxon>
        <taxon>asterids</taxon>
        <taxon>lamiids</taxon>
        <taxon>Gentianales</taxon>
        <taxon>Apocynaceae</taxon>
        <taxon>Rauvolfioideae</taxon>
        <taxon>Vinceae</taxon>
        <taxon>Catharanthinae</taxon>
        <taxon>Catharanthus</taxon>
    </lineage>
</organism>
<reference evidence="2" key="1">
    <citation type="journal article" date="2023" name="Nat. Plants">
        <title>Single-cell RNA sequencing provides a high-resolution roadmap for understanding the multicellular compartmentation of specialized metabolism.</title>
        <authorList>
            <person name="Sun S."/>
            <person name="Shen X."/>
            <person name="Li Y."/>
            <person name="Li Y."/>
            <person name="Wang S."/>
            <person name="Li R."/>
            <person name="Zhang H."/>
            <person name="Shen G."/>
            <person name="Guo B."/>
            <person name="Wei J."/>
            <person name="Xu J."/>
            <person name="St-Pierre B."/>
            <person name="Chen S."/>
            <person name="Sun C."/>
        </authorList>
    </citation>
    <scope>NUCLEOTIDE SEQUENCE [LARGE SCALE GENOMIC DNA]</scope>
</reference>
<gene>
    <name evidence="1" type="ORF">M9H77_30126</name>
</gene>
<proteinExistence type="predicted"/>
<comment type="caution">
    <text evidence="1">The sequence shown here is derived from an EMBL/GenBank/DDBJ whole genome shotgun (WGS) entry which is preliminary data.</text>
</comment>
<name>A0ACB9ZX72_CATRO</name>